<feature type="region of interest" description="Disordered" evidence="1">
    <location>
        <begin position="14"/>
        <end position="33"/>
    </location>
</feature>
<gene>
    <name evidence="2" type="ORF">BSAL_10880</name>
</gene>
<reference evidence="3" key="1">
    <citation type="submission" date="2015-09" db="EMBL/GenBank/DDBJ databases">
        <authorList>
            <consortium name="Pathogen Informatics"/>
        </authorList>
    </citation>
    <scope>NUCLEOTIDE SEQUENCE [LARGE SCALE GENOMIC DNA]</scope>
    <source>
        <strain evidence="3">Lake Konstanz</strain>
    </source>
</reference>
<sequence length="66" mass="8025">MKAIPFYFRNERWGKNQNETQQTRKTNKKKTHNPFYTQPFHHVPCYLFADTQIKFPPPVPCCKRIK</sequence>
<evidence type="ECO:0000313" key="3">
    <source>
        <dbReference type="Proteomes" id="UP000051952"/>
    </source>
</evidence>
<evidence type="ECO:0000256" key="1">
    <source>
        <dbReference type="SAM" id="MobiDB-lite"/>
    </source>
</evidence>
<protein>
    <submittedName>
        <fullName evidence="2">Uncharacterized protein</fullName>
    </submittedName>
</protein>
<dbReference type="Proteomes" id="UP000051952">
    <property type="component" value="Unassembled WGS sequence"/>
</dbReference>
<keyword evidence="3" id="KW-1185">Reference proteome</keyword>
<evidence type="ECO:0000313" key="2">
    <source>
        <dbReference type="EMBL" id="CUG87571.1"/>
    </source>
</evidence>
<dbReference type="VEuPathDB" id="TriTrypDB:BSAL_10880"/>
<dbReference type="AlphaFoldDB" id="A0A0S4JBU2"/>
<organism evidence="2 3">
    <name type="scientific">Bodo saltans</name>
    <name type="common">Flagellated protozoan</name>
    <dbReference type="NCBI Taxonomy" id="75058"/>
    <lineage>
        <taxon>Eukaryota</taxon>
        <taxon>Discoba</taxon>
        <taxon>Euglenozoa</taxon>
        <taxon>Kinetoplastea</taxon>
        <taxon>Metakinetoplastina</taxon>
        <taxon>Eubodonida</taxon>
        <taxon>Bodonidae</taxon>
        <taxon>Bodo</taxon>
    </lineage>
</organism>
<accession>A0A0S4JBU2</accession>
<dbReference type="EMBL" id="CYKH01001545">
    <property type="protein sequence ID" value="CUG87571.1"/>
    <property type="molecule type" value="Genomic_DNA"/>
</dbReference>
<proteinExistence type="predicted"/>
<name>A0A0S4JBU2_BODSA</name>
<feature type="compositionally biased region" description="Low complexity" evidence="1">
    <location>
        <begin position="15"/>
        <end position="24"/>
    </location>
</feature>